<evidence type="ECO:0000313" key="1">
    <source>
        <dbReference type="EMBL" id="CAF0950459.1"/>
    </source>
</evidence>
<evidence type="ECO:0000313" key="2">
    <source>
        <dbReference type="EMBL" id="CAF3724672.1"/>
    </source>
</evidence>
<dbReference type="Gene3D" id="2.60.120.10">
    <property type="entry name" value="Jelly Rolls"/>
    <property type="match status" value="1"/>
</dbReference>
<reference evidence="2" key="1">
    <citation type="submission" date="2021-02" db="EMBL/GenBank/DDBJ databases">
        <authorList>
            <person name="Nowell W R."/>
        </authorList>
    </citation>
    <scope>NUCLEOTIDE SEQUENCE</scope>
</reference>
<dbReference type="Proteomes" id="UP000677228">
    <property type="component" value="Unassembled WGS sequence"/>
</dbReference>
<dbReference type="Proteomes" id="UP000682733">
    <property type="component" value="Unassembled WGS sequence"/>
</dbReference>
<dbReference type="InterPro" id="IPR011051">
    <property type="entry name" value="RmlC_Cupin_sf"/>
</dbReference>
<evidence type="ECO:0000313" key="3">
    <source>
        <dbReference type="Proteomes" id="UP000682733"/>
    </source>
</evidence>
<dbReference type="InterPro" id="IPR014710">
    <property type="entry name" value="RmlC-like_jellyroll"/>
</dbReference>
<accession>A0A8S2IG88</accession>
<organism evidence="2 3">
    <name type="scientific">Didymodactylos carnosus</name>
    <dbReference type="NCBI Taxonomy" id="1234261"/>
    <lineage>
        <taxon>Eukaryota</taxon>
        <taxon>Metazoa</taxon>
        <taxon>Spiralia</taxon>
        <taxon>Gnathifera</taxon>
        <taxon>Rotifera</taxon>
        <taxon>Eurotatoria</taxon>
        <taxon>Bdelloidea</taxon>
        <taxon>Philodinida</taxon>
        <taxon>Philodinidae</taxon>
        <taxon>Didymodactylos</taxon>
    </lineage>
</organism>
<dbReference type="EMBL" id="CAJOBA010004812">
    <property type="protein sequence ID" value="CAF3724672.1"/>
    <property type="molecule type" value="Genomic_DNA"/>
</dbReference>
<sequence>RPRHELCDFNVIAELFPKASTMYFQNEGCTPASFLANHDSPDFGVGLLPSILLHSLPEQITRTAFGNISADELKHLRSEVSDNLIYS</sequence>
<dbReference type="AlphaFoldDB" id="A0A8S2IG88"/>
<feature type="non-terminal residue" evidence="2">
    <location>
        <position position="1"/>
    </location>
</feature>
<gene>
    <name evidence="1" type="ORF">OVA965_LOCUS12126</name>
    <name evidence="2" type="ORF">TMI583_LOCUS12130</name>
</gene>
<protein>
    <submittedName>
        <fullName evidence="2">Uncharacterized protein</fullName>
    </submittedName>
</protein>
<name>A0A8S2IG88_9BILA</name>
<dbReference type="EMBL" id="CAJNOK010004807">
    <property type="protein sequence ID" value="CAF0950459.1"/>
    <property type="molecule type" value="Genomic_DNA"/>
</dbReference>
<comment type="caution">
    <text evidence="2">The sequence shown here is derived from an EMBL/GenBank/DDBJ whole genome shotgun (WGS) entry which is preliminary data.</text>
</comment>
<dbReference type="SUPFAM" id="SSF51182">
    <property type="entry name" value="RmlC-like cupins"/>
    <property type="match status" value="1"/>
</dbReference>
<proteinExistence type="predicted"/>